<name>S5ZSC5_9SPIR</name>
<dbReference type="KEGG" id="tped:TPE_0489"/>
<keyword evidence="2" id="KW-1185">Reference proteome</keyword>
<dbReference type="HOGENOM" id="CLU_2995347_0_0_12"/>
<dbReference type="EMBL" id="CP004120">
    <property type="protein sequence ID" value="AGT42985.1"/>
    <property type="molecule type" value="Genomic_DNA"/>
</dbReference>
<sequence length="57" mass="6609">MKNVQAVHHRLFIKKPNCYPPSIDLCLKTAELPSIKKTFRKVYTGLIKTLLIFLLKP</sequence>
<proteinExistence type="predicted"/>
<evidence type="ECO:0000313" key="1">
    <source>
        <dbReference type="EMBL" id="AGT42985.1"/>
    </source>
</evidence>
<accession>S5ZSC5</accession>
<organism evidence="1 2">
    <name type="scientific">Treponema pedis str. T A4</name>
    <dbReference type="NCBI Taxonomy" id="1291379"/>
    <lineage>
        <taxon>Bacteria</taxon>
        <taxon>Pseudomonadati</taxon>
        <taxon>Spirochaetota</taxon>
        <taxon>Spirochaetia</taxon>
        <taxon>Spirochaetales</taxon>
        <taxon>Treponemataceae</taxon>
        <taxon>Treponema</taxon>
    </lineage>
</organism>
<dbReference type="Proteomes" id="UP000015620">
    <property type="component" value="Chromosome"/>
</dbReference>
<gene>
    <name evidence="1" type="ORF">TPE_0489</name>
</gene>
<protein>
    <submittedName>
        <fullName evidence="1">Uncharacterized protein</fullName>
    </submittedName>
</protein>
<dbReference type="AlphaFoldDB" id="S5ZSC5"/>
<evidence type="ECO:0000313" key="2">
    <source>
        <dbReference type="Proteomes" id="UP000015620"/>
    </source>
</evidence>
<reference evidence="1 2" key="1">
    <citation type="journal article" date="2013" name="PLoS ONE">
        <title>Genome-Wide Relatedness of Treponema pedis, from Gingiva and Necrotic Skin Lesions of Pigs, with the Human Oral Pathogen Treponema denticola.</title>
        <authorList>
            <person name="Svartstrom O."/>
            <person name="Mushtaq M."/>
            <person name="Pringle M."/>
            <person name="Segerman B."/>
        </authorList>
    </citation>
    <scope>NUCLEOTIDE SEQUENCE [LARGE SCALE GENOMIC DNA]</scope>
    <source>
        <strain evidence="1">T A4</strain>
    </source>
</reference>